<dbReference type="Proteomes" id="UP000315700">
    <property type="component" value="Chromosome"/>
</dbReference>
<dbReference type="KEGG" id="ccos:Pan44_17300"/>
<proteinExistence type="predicted"/>
<keyword evidence="3" id="KW-1185">Reference proteome</keyword>
<dbReference type="EMBL" id="CP036271">
    <property type="protein sequence ID" value="QDT53707.1"/>
    <property type="molecule type" value="Genomic_DNA"/>
</dbReference>
<organism evidence="2 3">
    <name type="scientific">Caulifigura coniformis</name>
    <dbReference type="NCBI Taxonomy" id="2527983"/>
    <lineage>
        <taxon>Bacteria</taxon>
        <taxon>Pseudomonadati</taxon>
        <taxon>Planctomycetota</taxon>
        <taxon>Planctomycetia</taxon>
        <taxon>Planctomycetales</taxon>
        <taxon>Planctomycetaceae</taxon>
        <taxon>Caulifigura</taxon>
    </lineage>
</organism>
<evidence type="ECO:0000256" key="1">
    <source>
        <dbReference type="SAM" id="MobiDB-lite"/>
    </source>
</evidence>
<dbReference type="AlphaFoldDB" id="A0A517SC36"/>
<dbReference type="InParanoid" id="A0A517SC36"/>
<name>A0A517SC36_9PLAN</name>
<accession>A0A517SC36</accession>
<reference evidence="2 3" key="1">
    <citation type="submission" date="2019-02" db="EMBL/GenBank/DDBJ databases">
        <title>Deep-cultivation of Planctomycetes and their phenomic and genomic characterization uncovers novel biology.</title>
        <authorList>
            <person name="Wiegand S."/>
            <person name="Jogler M."/>
            <person name="Boedeker C."/>
            <person name="Pinto D."/>
            <person name="Vollmers J."/>
            <person name="Rivas-Marin E."/>
            <person name="Kohn T."/>
            <person name="Peeters S.H."/>
            <person name="Heuer A."/>
            <person name="Rast P."/>
            <person name="Oberbeckmann S."/>
            <person name="Bunk B."/>
            <person name="Jeske O."/>
            <person name="Meyerdierks A."/>
            <person name="Storesund J.E."/>
            <person name="Kallscheuer N."/>
            <person name="Luecker S."/>
            <person name="Lage O.M."/>
            <person name="Pohl T."/>
            <person name="Merkel B.J."/>
            <person name="Hornburger P."/>
            <person name="Mueller R.-W."/>
            <person name="Bruemmer F."/>
            <person name="Labrenz M."/>
            <person name="Spormann A.M."/>
            <person name="Op den Camp H."/>
            <person name="Overmann J."/>
            <person name="Amann R."/>
            <person name="Jetten M.S.M."/>
            <person name="Mascher T."/>
            <person name="Medema M.H."/>
            <person name="Devos D.P."/>
            <person name="Kaster A.-K."/>
            <person name="Ovreas L."/>
            <person name="Rohde M."/>
            <person name="Galperin M.Y."/>
            <person name="Jogler C."/>
        </authorList>
    </citation>
    <scope>NUCLEOTIDE SEQUENCE [LARGE SCALE GENOMIC DNA]</scope>
    <source>
        <strain evidence="2 3">Pan44</strain>
    </source>
</reference>
<evidence type="ECO:0000313" key="3">
    <source>
        <dbReference type="Proteomes" id="UP000315700"/>
    </source>
</evidence>
<gene>
    <name evidence="2" type="ORF">Pan44_17300</name>
</gene>
<sequence>MVWFLIVLLWLGIGITAWCVCPRSDKQGEGESDGGIWDPSSWFDVF</sequence>
<dbReference type="RefSeq" id="WP_197453945.1">
    <property type="nucleotide sequence ID" value="NZ_CP036271.1"/>
</dbReference>
<feature type="region of interest" description="Disordered" evidence="1">
    <location>
        <begin position="25"/>
        <end position="46"/>
    </location>
</feature>
<protein>
    <submittedName>
        <fullName evidence="2">Uncharacterized protein</fullName>
    </submittedName>
</protein>
<evidence type="ECO:0000313" key="2">
    <source>
        <dbReference type="EMBL" id="QDT53707.1"/>
    </source>
</evidence>